<dbReference type="Proteomes" id="UP000248764">
    <property type="component" value="Unassembled WGS sequence"/>
</dbReference>
<comment type="similarity">
    <text evidence="1">Belongs to the bacterial solute-binding protein 5 family.</text>
</comment>
<reference evidence="5 6" key="1">
    <citation type="submission" date="2018-01" db="EMBL/GenBank/DDBJ databases">
        <title>Draft genome sequence of Jiangella sp. GTF31.</title>
        <authorList>
            <person name="Sahin N."/>
            <person name="Ay H."/>
            <person name="Saygin H."/>
        </authorList>
    </citation>
    <scope>NUCLEOTIDE SEQUENCE [LARGE SCALE GENOMIC DNA]</scope>
    <source>
        <strain evidence="5 6">GTF31</strain>
    </source>
</reference>
<dbReference type="InterPro" id="IPR039424">
    <property type="entry name" value="SBP_5"/>
</dbReference>
<feature type="domain" description="Solute-binding protein family 5" evidence="4">
    <location>
        <begin position="9"/>
        <end position="137"/>
    </location>
</feature>
<sequence>IYDVDAVDADGESTAGTGPYTIDSWQKGKETELTLKAFEGYWGGWKPEQYKKVAFRVTPEITTAWQLLQRGEVDYVQRLNPQLFQQAQSTDGVQTTESPSFQNLLVLFNTADGPTRDPKVRQALQLAIDYDGLVAALE</sequence>
<gene>
    <name evidence="5" type="ORF">C1I92_33140</name>
</gene>
<dbReference type="SUPFAM" id="SSF53850">
    <property type="entry name" value="Periplasmic binding protein-like II"/>
    <property type="match status" value="1"/>
</dbReference>
<dbReference type="PANTHER" id="PTHR30290:SF9">
    <property type="entry name" value="OLIGOPEPTIDE-BINDING PROTEIN APPA"/>
    <property type="match status" value="1"/>
</dbReference>
<comment type="caution">
    <text evidence="5">The sequence shown here is derived from an EMBL/GenBank/DDBJ whole genome shotgun (WGS) entry which is preliminary data.</text>
</comment>
<keyword evidence="3" id="KW-0732">Signal</keyword>
<protein>
    <submittedName>
        <fullName evidence="5">ABC transporter substrate-binding protein</fullName>
    </submittedName>
</protein>
<keyword evidence="6" id="KW-1185">Reference proteome</keyword>
<dbReference type="GO" id="GO:0015833">
    <property type="term" value="P:peptide transport"/>
    <property type="evidence" value="ECO:0007669"/>
    <property type="project" value="TreeGrafter"/>
</dbReference>
<evidence type="ECO:0000256" key="2">
    <source>
        <dbReference type="ARBA" id="ARBA00022448"/>
    </source>
</evidence>
<name>A0A2W2CFX6_9ACTN</name>
<dbReference type="InterPro" id="IPR000914">
    <property type="entry name" value="SBP_5_dom"/>
</dbReference>
<evidence type="ECO:0000313" key="6">
    <source>
        <dbReference type="Proteomes" id="UP000248764"/>
    </source>
</evidence>
<dbReference type="GO" id="GO:1904680">
    <property type="term" value="F:peptide transmembrane transporter activity"/>
    <property type="evidence" value="ECO:0007669"/>
    <property type="project" value="TreeGrafter"/>
</dbReference>
<dbReference type="PANTHER" id="PTHR30290">
    <property type="entry name" value="PERIPLASMIC BINDING COMPONENT OF ABC TRANSPORTER"/>
    <property type="match status" value="1"/>
</dbReference>
<evidence type="ECO:0000313" key="5">
    <source>
        <dbReference type="EMBL" id="PZF79053.1"/>
    </source>
</evidence>
<accession>A0A2W2CFX6</accession>
<keyword evidence="2" id="KW-0813">Transport</keyword>
<evidence type="ECO:0000259" key="4">
    <source>
        <dbReference type="Pfam" id="PF00496"/>
    </source>
</evidence>
<dbReference type="Gene3D" id="3.10.105.10">
    <property type="entry name" value="Dipeptide-binding Protein, Domain 3"/>
    <property type="match status" value="1"/>
</dbReference>
<proteinExistence type="inferred from homology"/>
<dbReference type="Gene3D" id="3.40.190.10">
    <property type="entry name" value="Periplasmic binding protein-like II"/>
    <property type="match status" value="1"/>
</dbReference>
<feature type="non-terminal residue" evidence="5">
    <location>
        <position position="1"/>
    </location>
</feature>
<dbReference type="Pfam" id="PF00496">
    <property type="entry name" value="SBP_bac_5"/>
    <property type="match status" value="1"/>
</dbReference>
<organism evidence="5 6">
    <name type="scientific">Jiangella anatolica</name>
    <dbReference type="NCBI Taxonomy" id="2670374"/>
    <lineage>
        <taxon>Bacteria</taxon>
        <taxon>Bacillati</taxon>
        <taxon>Actinomycetota</taxon>
        <taxon>Actinomycetes</taxon>
        <taxon>Jiangellales</taxon>
        <taxon>Jiangellaceae</taxon>
        <taxon>Jiangella</taxon>
    </lineage>
</organism>
<feature type="non-terminal residue" evidence="5">
    <location>
        <position position="138"/>
    </location>
</feature>
<dbReference type="AlphaFoldDB" id="A0A2W2CFX6"/>
<dbReference type="EMBL" id="POTW01000236">
    <property type="protein sequence ID" value="PZF79053.1"/>
    <property type="molecule type" value="Genomic_DNA"/>
</dbReference>
<evidence type="ECO:0000256" key="1">
    <source>
        <dbReference type="ARBA" id="ARBA00005695"/>
    </source>
</evidence>
<evidence type="ECO:0000256" key="3">
    <source>
        <dbReference type="ARBA" id="ARBA00022729"/>
    </source>
</evidence>